<keyword evidence="10" id="KW-1185">Reference proteome</keyword>
<dbReference type="STRING" id="225164.V4AA68"/>
<dbReference type="SUPFAM" id="SSF110004">
    <property type="entry name" value="Glycolipid transfer protein, GLTP"/>
    <property type="match status" value="1"/>
</dbReference>
<keyword evidence="4" id="KW-0813">Transport</keyword>
<dbReference type="InterPro" id="IPR036497">
    <property type="entry name" value="GLTP_sf"/>
</dbReference>
<organism evidence="9 10">
    <name type="scientific">Lottia gigantea</name>
    <name type="common">Giant owl limpet</name>
    <dbReference type="NCBI Taxonomy" id="225164"/>
    <lineage>
        <taxon>Eukaryota</taxon>
        <taxon>Metazoa</taxon>
        <taxon>Spiralia</taxon>
        <taxon>Lophotrochozoa</taxon>
        <taxon>Mollusca</taxon>
        <taxon>Gastropoda</taxon>
        <taxon>Patellogastropoda</taxon>
        <taxon>Lottioidea</taxon>
        <taxon>Lottiidae</taxon>
        <taxon>Lottia</taxon>
    </lineage>
</organism>
<dbReference type="CTD" id="20234320"/>
<dbReference type="CDD" id="cd01247">
    <property type="entry name" value="PH_FAPP1_FAPP2"/>
    <property type="match status" value="1"/>
</dbReference>
<feature type="domain" description="PH" evidence="8">
    <location>
        <begin position="1"/>
        <end position="93"/>
    </location>
</feature>
<evidence type="ECO:0000313" key="10">
    <source>
        <dbReference type="Proteomes" id="UP000030746"/>
    </source>
</evidence>
<dbReference type="GO" id="GO:0016020">
    <property type="term" value="C:membrane"/>
    <property type="evidence" value="ECO:0007669"/>
    <property type="project" value="UniProtKB-SubCell"/>
</dbReference>
<dbReference type="InterPro" id="IPR001849">
    <property type="entry name" value="PH_domain"/>
</dbReference>
<dbReference type="AlphaFoldDB" id="V4AA68"/>
<feature type="region of interest" description="Disordered" evidence="7">
    <location>
        <begin position="258"/>
        <end position="281"/>
    </location>
</feature>
<evidence type="ECO:0000259" key="8">
    <source>
        <dbReference type="PROSITE" id="PS50003"/>
    </source>
</evidence>
<dbReference type="OMA" id="ERQMEMN"/>
<gene>
    <name evidence="9" type="ORF">LOTGIDRAFT_140459</name>
</gene>
<dbReference type="KEGG" id="lgi:LOTGIDRAFT_140459"/>
<dbReference type="OrthoDB" id="1854502at2759"/>
<evidence type="ECO:0000256" key="4">
    <source>
        <dbReference type="ARBA" id="ARBA00022448"/>
    </source>
</evidence>
<dbReference type="SUPFAM" id="SSF50729">
    <property type="entry name" value="PH domain-like"/>
    <property type="match status" value="1"/>
</dbReference>
<dbReference type="SMART" id="SM00233">
    <property type="entry name" value="PH"/>
    <property type="match status" value="1"/>
</dbReference>
<feature type="region of interest" description="Disordered" evidence="7">
    <location>
        <begin position="200"/>
        <end position="236"/>
    </location>
</feature>
<dbReference type="RefSeq" id="XP_009048472.1">
    <property type="nucleotide sequence ID" value="XM_009050224.1"/>
</dbReference>
<dbReference type="FunFam" id="2.30.29.30:FF:000085">
    <property type="entry name" value="Pleckstrin homology domain-containing family A member 8"/>
    <property type="match status" value="1"/>
</dbReference>
<dbReference type="HOGENOM" id="CLU_039839_0_0_1"/>
<evidence type="ECO:0000256" key="3">
    <source>
        <dbReference type="ARBA" id="ARBA00016588"/>
    </source>
</evidence>
<name>V4AA68_LOTGI</name>
<evidence type="ECO:0000313" key="9">
    <source>
        <dbReference type="EMBL" id="ESP00844.1"/>
    </source>
</evidence>
<dbReference type="GO" id="GO:1902388">
    <property type="term" value="F:ceramide 1-phosphate transfer activity"/>
    <property type="evidence" value="ECO:0007669"/>
    <property type="project" value="TreeGrafter"/>
</dbReference>
<evidence type="ECO:0000256" key="5">
    <source>
        <dbReference type="ARBA" id="ARBA00023034"/>
    </source>
</evidence>
<dbReference type="PANTHER" id="PTHR10219:SF25">
    <property type="entry name" value="PLECKSTRIN HOMOLOGY DOMAIN-CONTAINING FAMILY A MEMBER 8"/>
    <property type="match status" value="1"/>
</dbReference>
<dbReference type="EMBL" id="KB200650">
    <property type="protein sequence ID" value="ESP00844.1"/>
    <property type="molecule type" value="Genomic_DNA"/>
</dbReference>
<accession>V4AA68</accession>
<proteinExistence type="predicted"/>
<keyword evidence="6" id="KW-0472">Membrane</keyword>
<evidence type="ECO:0000256" key="1">
    <source>
        <dbReference type="ARBA" id="ARBA00004170"/>
    </source>
</evidence>
<dbReference type="InterPro" id="IPR014830">
    <property type="entry name" value="Glycolipid_transfer_prot_dom"/>
</dbReference>
<evidence type="ECO:0000256" key="2">
    <source>
        <dbReference type="ARBA" id="ARBA00004198"/>
    </source>
</evidence>
<dbReference type="Pfam" id="PF00169">
    <property type="entry name" value="PH"/>
    <property type="match status" value="1"/>
</dbReference>
<dbReference type="GO" id="GO:0005794">
    <property type="term" value="C:Golgi apparatus"/>
    <property type="evidence" value="ECO:0007669"/>
    <property type="project" value="UniProtKB-SubCell"/>
</dbReference>
<dbReference type="PANTHER" id="PTHR10219">
    <property type="entry name" value="GLYCOLIPID TRANSFER PROTEIN-RELATED"/>
    <property type="match status" value="1"/>
</dbReference>
<keyword evidence="5" id="KW-0333">Golgi apparatus</keyword>
<dbReference type="PROSITE" id="PS50003">
    <property type="entry name" value="PH_DOMAIN"/>
    <property type="match status" value="1"/>
</dbReference>
<dbReference type="Proteomes" id="UP000030746">
    <property type="component" value="Unassembled WGS sequence"/>
</dbReference>
<feature type="compositionally biased region" description="Low complexity" evidence="7">
    <location>
        <begin position="262"/>
        <end position="274"/>
    </location>
</feature>
<evidence type="ECO:0000256" key="7">
    <source>
        <dbReference type="SAM" id="MobiDB-lite"/>
    </source>
</evidence>
<dbReference type="Gene3D" id="2.30.29.30">
    <property type="entry name" value="Pleckstrin-homology domain (PH domain)/Phosphotyrosine-binding domain (PTB)"/>
    <property type="match status" value="1"/>
</dbReference>
<dbReference type="GO" id="GO:0005829">
    <property type="term" value="C:cytosol"/>
    <property type="evidence" value="ECO:0007669"/>
    <property type="project" value="TreeGrafter"/>
</dbReference>
<protein>
    <recommendedName>
        <fullName evidence="3">Pleckstrin homology domain-containing family A member 8</fullName>
    </recommendedName>
</protein>
<dbReference type="FunFam" id="1.10.3520.10:FF:000001">
    <property type="entry name" value="Pleckstrin domain-containing family A member 8"/>
    <property type="match status" value="1"/>
</dbReference>
<dbReference type="Pfam" id="PF08718">
    <property type="entry name" value="GLTP"/>
    <property type="match status" value="1"/>
</dbReference>
<sequence length="503" mass="56847">MEGVLWKWTNYLSGWQPRWFVLDNGILSYYKSQEDVNNGCKGSIKMSACDISVHHSDSTRLDLIIPGEQRYYVKAANYQERQAWLVALGSSKAAFNSSQNRPESGEMSPDIIKYKKSELRLYCDLMMQQVHSVKEIATVEGGTINQEKLTEASHLLGATCDTFIQTLEDCMNLVSTMPVYEMPHQHIMDSAIPLSPAHGRIKRGIIPTPSPRQRTHSDSSHSDTPGPEHSMNGPVRNRPLLKEEDAIPEQPVEIVVTKVDNSVQSSTSKQTVSSEDLDSPEDFQDAIDSKIPTFFSTLNQSFTPEDVMSPDGIIVSLFLEACHNILPLFVDKLNSTAFAPVKMDFTGNIRKIRQKYSSKPEEFTTLQRIVCNEIKANQHTSSNSATVAILWLNRGLEFIREILREVNSGEMDLSKCAYGAYDRTLKPYHGWVVRGIFAVAVKALPYRDDFLTHLAVTDCDIKSPIFIHSLQEDIEDYVKNLDQTIQVIHQFYKDHDLNNEDPI</sequence>
<dbReference type="Gene3D" id="1.10.3520.10">
    <property type="entry name" value="Glycolipid transfer protein"/>
    <property type="match status" value="1"/>
</dbReference>
<dbReference type="GO" id="GO:1902387">
    <property type="term" value="F:ceramide 1-phosphate binding"/>
    <property type="evidence" value="ECO:0007669"/>
    <property type="project" value="TreeGrafter"/>
</dbReference>
<comment type="subcellular location">
    <subcellularLocation>
        <location evidence="2">Golgi apparatus</location>
        <location evidence="2">trans-Golgi network membrane</location>
    </subcellularLocation>
    <subcellularLocation>
        <location evidence="1">Membrane</location>
        <topology evidence="1">Peripheral membrane protein</topology>
    </subcellularLocation>
</comment>
<evidence type="ECO:0000256" key="6">
    <source>
        <dbReference type="ARBA" id="ARBA00023136"/>
    </source>
</evidence>
<reference evidence="9 10" key="1">
    <citation type="journal article" date="2013" name="Nature">
        <title>Insights into bilaterian evolution from three spiralian genomes.</title>
        <authorList>
            <person name="Simakov O."/>
            <person name="Marletaz F."/>
            <person name="Cho S.J."/>
            <person name="Edsinger-Gonzales E."/>
            <person name="Havlak P."/>
            <person name="Hellsten U."/>
            <person name="Kuo D.H."/>
            <person name="Larsson T."/>
            <person name="Lv J."/>
            <person name="Arendt D."/>
            <person name="Savage R."/>
            <person name="Osoegawa K."/>
            <person name="de Jong P."/>
            <person name="Grimwood J."/>
            <person name="Chapman J.A."/>
            <person name="Shapiro H."/>
            <person name="Aerts A."/>
            <person name="Otillar R.P."/>
            <person name="Terry A.Y."/>
            <person name="Boore J.L."/>
            <person name="Grigoriev I.V."/>
            <person name="Lindberg D.R."/>
            <person name="Seaver E.C."/>
            <person name="Weisblat D.A."/>
            <person name="Putnam N.H."/>
            <person name="Rokhsar D.S."/>
        </authorList>
    </citation>
    <scope>NUCLEOTIDE SEQUENCE [LARGE SCALE GENOMIC DNA]</scope>
</reference>
<dbReference type="InterPro" id="IPR011993">
    <property type="entry name" value="PH-like_dom_sf"/>
</dbReference>
<dbReference type="GeneID" id="20234320"/>